<dbReference type="InterPro" id="IPR006311">
    <property type="entry name" value="TAT_signal"/>
</dbReference>
<accession>A0ABM8PMQ7</accession>
<keyword evidence="2 4" id="KW-0732">Signal</keyword>
<gene>
    <name evidence="6" type="ORF">REJC140_00610</name>
</gene>
<dbReference type="PANTHER" id="PTHR30483">
    <property type="entry name" value="LEUCINE-SPECIFIC-BINDING PROTEIN"/>
    <property type="match status" value="1"/>
</dbReference>
<dbReference type="InterPro" id="IPR028082">
    <property type="entry name" value="Peripla_BP_I"/>
</dbReference>
<dbReference type="InterPro" id="IPR028081">
    <property type="entry name" value="Leu-bd"/>
</dbReference>
<dbReference type="CDD" id="cd06338">
    <property type="entry name" value="PBP1_ABC_ligand_binding-like"/>
    <property type="match status" value="1"/>
</dbReference>
<feature type="domain" description="Leucine-binding protein" evidence="5">
    <location>
        <begin position="35"/>
        <end position="383"/>
    </location>
</feature>
<evidence type="ECO:0000256" key="3">
    <source>
        <dbReference type="ARBA" id="ARBA00022970"/>
    </source>
</evidence>
<keyword evidence="7" id="KW-1185">Reference proteome</keyword>
<evidence type="ECO:0000256" key="4">
    <source>
        <dbReference type="SAM" id="SignalP"/>
    </source>
</evidence>
<proteinExistence type="inferred from homology"/>
<dbReference type="Proteomes" id="UP000606921">
    <property type="component" value="Unassembled WGS sequence"/>
</dbReference>
<dbReference type="Pfam" id="PF13458">
    <property type="entry name" value="Peripla_BP_6"/>
    <property type="match status" value="1"/>
</dbReference>
<feature type="chain" id="PRO_5047318834" evidence="4">
    <location>
        <begin position="31"/>
        <end position="410"/>
    </location>
</feature>
<name>A0ABM8PMQ7_9HYPH</name>
<feature type="signal peptide" evidence="4">
    <location>
        <begin position="1"/>
        <end position="30"/>
    </location>
</feature>
<evidence type="ECO:0000313" key="6">
    <source>
        <dbReference type="EMBL" id="CAD7038331.1"/>
    </source>
</evidence>
<comment type="caution">
    <text evidence="6">The sequence shown here is derived from an EMBL/GenBank/DDBJ whole genome shotgun (WGS) entry which is preliminary data.</text>
</comment>
<keyword evidence="3" id="KW-0029">Amino-acid transport</keyword>
<comment type="similarity">
    <text evidence="1">Belongs to the leucine-binding protein family.</text>
</comment>
<evidence type="ECO:0000259" key="5">
    <source>
        <dbReference type="Pfam" id="PF13458"/>
    </source>
</evidence>
<keyword evidence="3" id="KW-0813">Transport</keyword>
<dbReference type="InterPro" id="IPR051010">
    <property type="entry name" value="BCAA_transport"/>
</dbReference>
<dbReference type="SUPFAM" id="SSF53822">
    <property type="entry name" value="Periplasmic binding protein-like I"/>
    <property type="match status" value="1"/>
</dbReference>
<evidence type="ECO:0000256" key="1">
    <source>
        <dbReference type="ARBA" id="ARBA00010062"/>
    </source>
</evidence>
<dbReference type="EMBL" id="CABFWF030000012">
    <property type="protein sequence ID" value="CAD7038331.1"/>
    <property type="molecule type" value="Genomic_DNA"/>
</dbReference>
<evidence type="ECO:0000256" key="2">
    <source>
        <dbReference type="ARBA" id="ARBA00022729"/>
    </source>
</evidence>
<protein>
    <submittedName>
        <fullName evidence="6">Twin-arginine translocation pathway signal protein</fullName>
    </submittedName>
</protein>
<organism evidence="6 7">
    <name type="scientific">Pseudorhizobium endolithicum</name>
    <dbReference type="NCBI Taxonomy" id="1191678"/>
    <lineage>
        <taxon>Bacteria</taxon>
        <taxon>Pseudomonadati</taxon>
        <taxon>Pseudomonadota</taxon>
        <taxon>Alphaproteobacteria</taxon>
        <taxon>Hyphomicrobiales</taxon>
        <taxon>Rhizobiaceae</taxon>
        <taxon>Rhizobium/Agrobacterium group</taxon>
        <taxon>Pseudorhizobium</taxon>
    </lineage>
</organism>
<dbReference type="PROSITE" id="PS51318">
    <property type="entry name" value="TAT"/>
    <property type="match status" value="1"/>
</dbReference>
<dbReference type="RefSeq" id="WP_142592700.1">
    <property type="nucleotide sequence ID" value="NZ_CABFWF030000012.1"/>
</dbReference>
<reference evidence="6 7" key="1">
    <citation type="submission" date="2020-11" db="EMBL/GenBank/DDBJ databases">
        <authorList>
            <person name="Lassalle F."/>
        </authorList>
    </citation>
    <scope>NUCLEOTIDE SEQUENCE [LARGE SCALE GENOMIC DNA]</scope>
    <source>
        <strain evidence="6 7">JC140</strain>
    </source>
</reference>
<dbReference type="Gene3D" id="3.40.50.2300">
    <property type="match status" value="2"/>
</dbReference>
<sequence length="410" mass="44645">MKNLLRRQILRTMALAVSTLAFGFGGVASAQERTSVKIGYAVSKTGPNAGGAGITTIPNYELWVKDVNDAGGLEMPDGKKLPIEVVEYDDRSSSEEVVRAVERLAAQDEVDFILPPWSTGFNLAVAPLFDRYGYPQLAVSSVTDKAPDFVKRWKKSFWMLGGGHDYAEALAKVIADASKAGTINNKVSMISVADGFGIDLVTAARPAFEEAGIEVVYDKTYPAGTTDFSPILNEVMSNGADTFVAFSYPPETFALTQQAQVADFNPKILYLGVGTGFPIFAKNNGANAEGIMSLGGVDPRNEANNAYRKRHEEVTGKAPDYWGSVITYASLQMLQEAIKRKGLDRDAVSEELSTGTFKTVLSDETKFEDNQLRQLWWTGQWQNGVFVGIAPEDRPGASKATLPRQAWKKN</sequence>
<evidence type="ECO:0000313" key="7">
    <source>
        <dbReference type="Proteomes" id="UP000606921"/>
    </source>
</evidence>